<name>A0A3N0Z6S7_ANAGA</name>
<evidence type="ECO:0000313" key="3">
    <source>
        <dbReference type="Proteomes" id="UP000281406"/>
    </source>
</evidence>
<comment type="caution">
    <text evidence="2">The sequence shown here is derived from an EMBL/GenBank/DDBJ whole genome shotgun (WGS) entry which is preliminary data.</text>
</comment>
<organism evidence="2 3">
    <name type="scientific">Anabarilius grahami</name>
    <name type="common">Kanglang fish</name>
    <name type="synonym">Barilius grahami</name>
    <dbReference type="NCBI Taxonomy" id="495550"/>
    <lineage>
        <taxon>Eukaryota</taxon>
        <taxon>Metazoa</taxon>
        <taxon>Chordata</taxon>
        <taxon>Craniata</taxon>
        <taxon>Vertebrata</taxon>
        <taxon>Euteleostomi</taxon>
        <taxon>Actinopterygii</taxon>
        <taxon>Neopterygii</taxon>
        <taxon>Teleostei</taxon>
        <taxon>Ostariophysi</taxon>
        <taxon>Cypriniformes</taxon>
        <taxon>Xenocyprididae</taxon>
        <taxon>Xenocypridinae</taxon>
        <taxon>Xenocypridinae incertae sedis</taxon>
        <taxon>Anabarilius</taxon>
    </lineage>
</organism>
<gene>
    <name evidence="2" type="ORF">DPX16_10590</name>
</gene>
<evidence type="ECO:0000313" key="2">
    <source>
        <dbReference type="EMBL" id="ROL54167.1"/>
    </source>
</evidence>
<feature type="region of interest" description="Disordered" evidence="1">
    <location>
        <begin position="18"/>
        <end position="40"/>
    </location>
</feature>
<keyword evidence="3" id="KW-1185">Reference proteome</keyword>
<dbReference type="EMBL" id="RJVU01007007">
    <property type="protein sequence ID" value="ROL54167.1"/>
    <property type="molecule type" value="Genomic_DNA"/>
</dbReference>
<evidence type="ECO:0000256" key="1">
    <source>
        <dbReference type="SAM" id="MobiDB-lite"/>
    </source>
</evidence>
<reference evidence="2 3" key="1">
    <citation type="submission" date="2018-10" db="EMBL/GenBank/DDBJ databases">
        <title>Genome assembly for a Yunnan-Guizhou Plateau 3E fish, Anabarilius grahami (Regan), and its evolutionary and genetic applications.</title>
        <authorList>
            <person name="Jiang W."/>
        </authorList>
    </citation>
    <scope>NUCLEOTIDE SEQUENCE [LARGE SCALE GENOMIC DNA]</scope>
    <source>
        <strain evidence="2">AG-KIZ</strain>
        <tissue evidence="2">Muscle</tissue>
    </source>
</reference>
<protein>
    <submittedName>
        <fullName evidence="2">Uncharacterized protein</fullName>
    </submittedName>
</protein>
<dbReference type="AlphaFoldDB" id="A0A3N0Z6S7"/>
<accession>A0A3N0Z6S7</accession>
<dbReference type="Proteomes" id="UP000281406">
    <property type="component" value="Unassembled WGS sequence"/>
</dbReference>
<proteinExistence type="predicted"/>
<sequence>MRSDTLHLIPLSAPWPRCLPGSEGEQQIFPPQRRGQSHSRLAQTPLIALTEQGAAKDPVKGTLGRSDSKRLKRAGLILLAVRLSVMARLRPGQPGNEAENVLDFGSAHVDGGRSESLKAFPIKNL</sequence>